<dbReference type="InterPro" id="IPR008929">
    <property type="entry name" value="Chondroitin_lyas"/>
</dbReference>
<dbReference type="SMR" id="A0A3S7RW91"/>
<keyword evidence="2 5" id="KW-0732">Signal</keyword>
<dbReference type="SUPFAM" id="SSF49863">
    <property type="entry name" value="Hyaluronate lyase-like, C-terminal domain"/>
    <property type="match status" value="1"/>
</dbReference>
<dbReference type="Gene3D" id="2.60.220.10">
    <property type="entry name" value="Polysaccharide lyase family 8-like, C-terminal"/>
    <property type="match status" value="1"/>
</dbReference>
<feature type="domain" description="Golvesin/Xly CBD-like" evidence="9">
    <location>
        <begin position="938"/>
        <end position="1068"/>
    </location>
</feature>
<dbReference type="GO" id="GO:0005576">
    <property type="term" value="C:extracellular region"/>
    <property type="evidence" value="ECO:0007669"/>
    <property type="project" value="InterPro"/>
</dbReference>
<dbReference type="Pfam" id="PF02884">
    <property type="entry name" value="Lyase_8_C"/>
    <property type="match status" value="1"/>
</dbReference>
<dbReference type="InterPro" id="IPR038970">
    <property type="entry name" value="Lyase_8"/>
</dbReference>
<dbReference type="InterPro" id="IPR011071">
    <property type="entry name" value="Lyase_8-like_C"/>
</dbReference>
<evidence type="ECO:0000259" key="9">
    <source>
        <dbReference type="Pfam" id="PF25275"/>
    </source>
</evidence>
<dbReference type="GO" id="GO:0030246">
    <property type="term" value="F:carbohydrate binding"/>
    <property type="evidence" value="ECO:0007669"/>
    <property type="project" value="InterPro"/>
</dbReference>
<evidence type="ECO:0000313" key="10">
    <source>
        <dbReference type="EMBL" id="AXR85425.1"/>
    </source>
</evidence>
<dbReference type="Pfam" id="PF08124">
    <property type="entry name" value="Lyase_8_N"/>
    <property type="match status" value="1"/>
</dbReference>
<name>A0A3S7RW91_9BACL</name>
<dbReference type="PANTHER" id="PTHR38481:SF1">
    <property type="entry name" value="HYALURONATE LYASE"/>
    <property type="match status" value="1"/>
</dbReference>
<dbReference type="InterPro" id="IPR014718">
    <property type="entry name" value="GH-type_carb-bd"/>
</dbReference>
<evidence type="ECO:0000256" key="2">
    <source>
        <dbReference type="ARBA" id="ARBA00022729"/>
    </source>
</evidence>
<protein>
    <submittedName>
        <fullName evidence="10">Xanthan lyase</fullName>
        <ecNumber evidence="10">4.2.2.12</ecNumber>
    </submittedName>
</protein>
<feature type="chain" id="PRO_5038787107" evidence="5">
    <location>
        <begin position="26"/>
        <end position="1071"/>
    </location>
</feature>
<dbReference type="InterPro" id="IPR004103">
    <property type="entry name" value="Lyase_8_C"/>
</dbReference>
<dbReference type="SUPFAM" id="SSF49785">
    <property type="entry name" value="Galactose-binding domain-like"/>
    <property type="match status" value="1"/>
</dbReference>
<evidence type="ECO:0000259" key="7">
    <source>
        <dbReference type="Pfam" id="PF02884"/>
    </source>
</evidence>
<evidence type="ECO:0000259" key="8">
    <source>
        <dbReference type="Pfam" id="PF08124"/>
    </source>
</evidence>
<dbReference type="CDD" id="cd14488">
    <property type="entry name" value="CBM6-CBM35-CBM36_like_2"/>
    <property type="match status" value="1"/>
</dbReference>
<comment type="similarity">
    <text evidence="1">Belongs to the polysaccharide lyase 8 family.</text>
</comment>
<organism evidence="10">
    <name type="scientific">Paenibacillus nanensis</name>
    <dbReference type="NCBI Taxonomy" id="393251"/>
    <lineage>
        <taxon>Bacteria</taxon>
        <taxon>Bacillati</taxon>
        <taxon>Bacillota</taxon>
        <taxon>Bacilli</taxon>
        <taxon>Bacillales</taxon>
        <taxon>Paenibacillaceae</taxon>
        <taxon>Paenibacillus</taxon>
    </lineage>
</organism>
<dbReference type="GO" id="GO:0047492">
    <property type="term" value="F:xanthan lyase activity"/>
    <property type="evidence" value="ECO:0007669"/>
    <property type="project" value="UniProtKB-EC"/>
</dbReference>
<dbReference type="EC" id="4.2.2.12" evidence="10"/>
<dbReference type="InterPro" id="IPR008979">
    <property type="entry name" value="Galactose-bd-like_sf"/>
</dbReference>
<dbReference type="Pfam" id="PF25275">
    <property type="entry name" value="Golvesin_C"/>
    <property type="match status" value="1"/>
</dbReference>
<dbReference type="EMBL" id="MG561391">
    <property type="protein sequence ID" value="AXR85425.1"/>
    <property type="molecule type" value="Genomic_DNA"/>
</dbReference>
<dbReference type="Gene3D" id="1.50.10.100">
    <property type="entry name" value="Chondroitin AC/alginate lyase"/>
    <property type="match status" value="1"/>
</dbReference>
<sequence length="1071" mass="116340">MINRSLNRFMSLFLAVILVSVTLFAAPAQEADAADEFDTLREKYKAMLNGGTTYNLSDPDIAARVNAITVTAQGYWDSMLKDPNRNRLWNDAPFGSDSTSITTTYRHLYDMALAYTTYGSSLQGNAALKADIISGLDWMNANQFYNGCSQYQNWWHWQIGGPMALNDIVALMYTELTATQISNYMAAIYYTQASVTMTGANRLWESQVIAISGILNKDSARVAAGRDGISALLPYVAKGDGFYNDGSFVQHTYYAYNGGYGSELLSGIADLIFILNGSSWQVTDPNKNNVYRWIYDSYEPFIYKGNLMDMVRGREISRHGLQDDKAAVTVMASIIRLSQTAASADATAFKRMVKYWLLLDTDKTFLKAVSIDLIIAANQLVNDSTVTSRGELVKYKQFSGMDRAVQLRPGFGFGLSMFSSRIGNYESINAENNKGWHTGDGMTYLYNTDLSQFNDHFWATVDNYRLPGTTVLQNTTQTANSRSDKSWAGGTDILGQYGVSGMELHTVGKSLTAKKSWFMFDDEIVALGSGIASTDGIATETIVENRKLNSSGNNALIVNGTAKPGSLGWSETMTGTNYIHLAGSVPGSDIGYYFPGGAAVKGLREARSGSWSSLNSSASWKDSTLHTRNFMTLWFDHGMNPTNGSYSYVLLPNKTSSAVASYAATPQISILENSSSAQAVKETQLNVTGINFWNDEPTTVGLVTSNRKASVMTKETASDFEISVSDPTQSNVGTIYIDVNKSATGLISKDNEITVIQYYPTMKFKVNVNNSGGKSYKVKFSLTGTPGSNPSPIPIPNPYEAEALPINALTDTPVVYNDANASGGKKLGFNNNAVDDYVEFSLDVTQPGTYDVKSRIMKSTNSGIYQLSINGTNVGSAQDMFWTTSELSKEFTMGSYSFSTPGSYLFRLKTTGKNVSSSGYKLMLDNFSLVSTGIDTTVIVDNADAAGVTKVGTWTGTNTQTDRYGADYIHDGNTGKGTKSVTFTPNVPISGTYQVYMMWAAHTNRATNVPVDVTHSGGTATLNVNQQGNGGVWNLLGTYSFNAGSTGAIKIRTDATNGYVVADAVKLVKVP</sequence>
<dbReference type="CDD" id="cd01083">
    <property type="entry name" value="GAG_Lyase"/>
    <property type="match status" value="1"/>
</dbReference>
<keyword evidence="3 10" id="KW-0456">Lyase</keyword>
<feature type="domain" description="Polysaccharide lyase family 8 C-terminal" evidence="7">
    <location>
        <begin position="669"/>
        <end position="731"/>
    </location>
</feature>
<dbReference type="GO" id="GO:0005975">
    <property type="term" value="P:carbohydrate metabolic process"/>
    <property type="evidence" value="ECO:0007669"/>
    <property type="project" value="InterPro"/>
</dbReference>
<dbReference type="InterPro" id="IPR003159">
    <property type="entry name" value="Lyase_8_central_dom"/>
</dbReference>
<evidence type="ECO:0000256" key="5">
    <source>
        <dbReference type="SAM" id="SignalP"/>
    </source>
</evidence>
<dbReference type="InterPro" id="IPR033803">
    <property type="entry name" value="CBD-like_Golvesin-Xly"/>
</dbReference>
<dbReference type="PANTHER" id="PTHR38481">
    <property type="entry name" value="HYALURONATE LYASE"/>
    <property type="match status" value="1"/>
</dbReference>
<feature type="active site" evidence="4">
    <location>
        <position position="251"/>
    </location>
</feature>
<dbReference type="SUPFAM" id="SSF48230">
    <property type="entry name" value="Chondroitin AC/alginate lyase"/>
    <property type="match status" value="1"/>
</dbReference>
<dbReference type="InterPro" id="IPR011013">
    <property type="entry name" value="Gal_mutarotase_sf_dom"/>
</dbReference>
<dbReference type="InterPro" id="IPR012970">
    <property type="entry name" value="Lyase_8_alpha_N"/>
</dbReference>
<evidence type="ECO:0000256" key="3">
    <source>
        <dbReference type="ARBA" id="ARBA00023239"/>
    </source>
</evidence>
<evidence type="ECO:0000256" key="4">
    <source>
        <dbReference type="PIRSR" id="PIRSR638970-1"/>
    </source>
</evidence>
<feature type="active site" evidence="4">
    <location>
        <position position="314"/>
    </location>
</feature>
<feature type="signal peptide" evidence="5">
    <location>
        <begin position="1"/>
        <end position="25"/>
    </location>
</feature>
<evidence type="ECO:0000259" key="6">
    <source>
        <dbReference type="Pfam" id="PF02278"/>
    </source>
</evidence>
<feature type="domain" description="Polysaccharide lyase 8 N-terminal alpha-helical" evidence="8">
    <location>
        <begin position="50"/>
        <end position="354"/>
    </location>
</feature>
<proteinExistence type="inferred from homology"/>
<accession>A0A3S7RW91</accession>
<dbReference type="SUPFAM" id="SSF74650">
    <property type="entry name" value="Galactose mutarotase-like"/>
    <property type="match status" value="1"/>
</dbReference>
<dbReference type="AlphaFoldDB" id="A0A3S7RW91"/>
<feature type="active site" evidence="4">
    <location>
        <position position="260"/>
    </location>
</feature>
<reference evidence="10" key="1">
    <citation type="journal article" date="2019" name="Cell Chem. Biol.">
        <title>Structure and Dynamics of a Promiscuous Xanthan Lyase from Paenibacillus nanensis and the Design of Variants with Increased Stability and Activity.</title>
        <authorList>
            <person name="Jensen P.F."/>
            <person name="Kadziola A."/>
            <person name="Comamala G."/>
            <person name="Segura D.R."/>
            <person name="Anderson L."/>
            <person name="Poulsen J.N."/>
            <person name="Rasmussen K.K."/>
            <person name="Agarwal S."/>
            <person name="Sainathan R.K."/>
            <person name="Monrad R.N."/>
            <person name="Svendsen A."/>
            <person name="Nielsen J.E."/>
            <person name="Lo Leggio L."/>
            <person name="Rand K.D."/>
        </authorList>
    </citation>
    <scope>NUCLEOTIDE SEQUENCE</scope>
    <source>
        <strain evidence="10">62047</strain>
    </source>
</reference>
<dbReference type="Pfam" id="PF02278">
    <property type="entry name" value="Lyase_8"/>
    <property type="match status" value="1"/>
</dbReference>
<feature type="domain" description="Polysaccharide lyase family 8 central" evidence="6">
    <location>
        <begin position="396"/>
        <end position="654"/>
    </location>
</feature>
<evidence type="ECO:0000256" key="1">
    <source>
        <dbReference type="ARBA" id="ARBA00006699"/>
    </source>
</evidence>
<dbReference type="Gene3D" id="2.70.98.10">
    <property type="match status" value="1"/>
</dbReference>
<dbReference type="Gene3D" id="2.60.120.260">
    <property type="entry name" value="Galactose-binding domain-like"/>
    <property type="match status" value="1"/>
</dbReference>